<comment type="caution">
    <text evidence="1">The sequence shown here is derived from an EMBL/GenBank/DDBJ whole genome shotgun (WGS) entry which is preliminary data.</text>
</comment>
<reference evidence="1 2" key="1">
    <citation type="journal article" date="2015" name="Nature">
        <title>rRNA introns, odd ribosomes, and small enigmatic genomes across a large radiation of phyla.</title>
        <authorList>
            <person name="Brown C.T."/>
            <person name="Hug L.A."/>
            <person name="Thomas B.C."/>
            <person name="Sharon I."/>
            <person name="Castelle C.J."/>
            <person name="Singh A."/>
            <person name="Wilkins M.J."/>
            <person name="Williams K.H."/>
            <person name="Banfield J.F."/>
        </authorList>
    </citation>
    <scope>NUCLEOTIDE SEQUENCE [LARGE SCALE GENOMIC DNA]</scope>
</reference>
<name>A0A0G0RU14_9BACT</name>
<evidence type="ECO:0000313" key="2">
    <source>
        <dbReference type="Proteomes" id="UP000034627"/>
    </source>
</evidence>
<evidence type="ECO:0000313" key="1">
    <source>
        <dbReference type="EMBL" id="KKR56144.1"/>
    </source>
</evidence>
<proteinExistence type="predicted"/>
<gene>
    <name evidence="1" type="ORF">UT93_C0004G0022</name>
</gene>
<dbReference type="EMBL" id="LBYR01000004">
    <property type="protein sequence ID" value="KKR56144.1"/>
    <property type="molecule type" value="Genomic_DNA"/>
</dbReference>
<organism evidence="1 2">
    <name type="scientific">Candidatus Woesebacteria bacterium GW2011_GWF1_40_24</name>
    <dbReference type="NCBI Taxonomy" id="1618601"/>
    <lineage>
        <taxon>Bacteria</taxon>
        <taxon>Candidatus Woeseibacteriota</taxon>
    </lineage>
</organism>
<accession>A0A0G0RU14</accession>
<sequence>MPITPEEFRSFPEPIKTCLEQFNVTLVLEGNFPEDLYKKPIAMYLPNITAELVDNCVEKGAKRVVLTTTSNSMKIEDDVIETYPEKTLRLLNKIKSSCKPISTKDLQRKGTPIPAHGGIGIFQTMNFLKRVGGDLNYYIVNQKIVAEVTWE</sequence>
<dbReference type="AlphaFoldDB" id="A0A0G0RU14"/>
<protein>
    <submittedName>
        <fullName evidence="1">Uncharacterized protein</fullName>
    </submittedName>
</protein>
<dbReference type="Proteomes" id="UP000034627">
    <property type="component" value="Unassembled WGS sequence"/>
</dbReference>